<keyword evidence="2" id="KW-1185">Reference proteome</keyword>
<dbReference type="Proteomes" id="UP000239485">
    <property type="component" value="Unassembled WGS sequence"/>
</dbReference>
<dbReference type="GO" id="GO:0016491">
    <property type="term" value="F:oxidoreductase activity"/>
    <property type="evidence" value="ECO:0007669"/>
    <property type="project" value="InterPro"/>
</dbReference>
<dbReference type="InterPro" id="IPR009078">
    <property type="entry name" value="Ferritin-like_SF"/>
</dbReference>
<organism evidence="1 2">
    <name type="scientific">Kineococcus xinjiangensis</name>
    <dbReference type="NCBI Taxonomy" id="512762"/>
    <lineage>
        <taxon>Bacteria</taxon>
        <taxon>Bacillati</taxon>
        <taxon>Actinomycetota</taxon>
        <taxon>Actinomycetes</taxon>
        <taxon>Kineosporiales</taxon>
        <taxon>Kineosporiaceae</taxon>
        <taxon>Kineococcus</taxon>
    </lineage>
</organism>
<name>A0A2S6IC48_9ACTN</name>
<dbReference type="Gene3D" id="1.10.620.20">
    <property type="entry name" value="Ribonucleotide Reductase, subunit A"/>
    <property type="match status" value="1"/>
</dbReference>
<dbReference type="InterPro" id="IPR012348">
    <property type="entry name" value="RNR-like"/>
</dbReference>
<evidence type="ECO:0000313" key="1">
    <source>
        <dbReference type="EMBL" id="PPK90803.1"/>
    </source>
</evidence>
<comment type="caution">
    <text evidence="1">The sequence shown here is derived from an EMBL/GenBank/DDBJ whole genome shotgun (WGS) entry which is preliminary data.</text>
</comment>
<dbReference type="EMBL" id="PTJD01000023">
    <property type="protein sequence ID" value="PPK90803.1"/>
    <property type="molecule type" value="Genomic_DNA"/>
</dbReference>
<reference evidence="1 2" key="1">
    <citation type="submission" date="2018-02" db="EMBL/GenBank/DDBJ databases">
        <title>Genomic Encyclopedia of Archaeal and Bacterial Type Strains, Phase II (KMG-II): from individual species to whole genera.</title>
        <authorList>
            <person name="Goeker M."/>
        </authorList>
    </citation>
    <scope>NUCLEOTIDE SEQUENCE [LARGE SCALE GENOMIC DNA]</scope>
    <source>
        <strain evidence="1 2">DSM 22857</strain>
    </source>
</reference>
<sequence length="263" mass="29151">MLDMGTYARTTCRVRVDDLDLDRFREHPLPADVLHSVHLLSELETHSILFLRDLLVTPSHADAEVSAFLTMWNYEEYGHGLALDAVLRAHDLDPRDGEERLRAGWRSRLAPVRRSLLANAVGEDFVALHLTWCLVAERVSEAAYVSLAARSGDPVLTEVLTRIAAQERRQGDWCAAQARIRLAQSRSAQRVTRAVMRTSFSAPGAGVLAPADTRHLARHLFGDAAGLATARRIDAEVDALPGLAGLRVVERARVKSLGWRSLR</sequence>
<protein>
    <recommendedName>
        <fullName evidence="3">Ferritin-like domain-containing protein</fullName>
    </recommendedName>
</protein>
<accession>A0A2S6IC48</accession>
<evidence type="ECO:0008006" key="3">
    <source>
        <dbReference type="Google" id="ProtNLM"/>
    </source>
</evidence>
<evidence type="ECO:0000313" key="2">
    <source>
        <dbReference type="Proteomes" id="UP000239485"/>
    </source>
</evidence>
<dbReference type="SUPFAM" id="SSF47240">
    <property type="entry name" value="Ferritin-like"/>
    <property type="match status" value="1"/>
</dbReference>
<proteinExistence type="predicted"/>
<dbReference type="AlphaFoldDB" id="A0A2S6IC48"/>
<gene>
    <name evidence="1" type="ORF">CLV92_1237</name>
</gene>